<sequence>MKNAQYIDGDGVKTTPITFREEDLKLTEIINLSRQVSLHEQEIQNNKKSAKNSNLIALGALIVSILSLIVQYYKVD</sequence>
<dbReference type="EMBL" id="VSSQ01054325">
    <property type="protein sequence ID" value="MPN08293.1"/>
    <property type="molecule type" value="Genomic_DNA"/>
</dbReference>
<keyword evidence="1" id="KW-0472">Membrane</keyword>
<reference evidence="2" key="1">
    <citation type="submission" date="2019-08" db="EMBL/GenBank/DDBJ databases">
        <authorList>
            <person name="Kucharzyk K."/>
            <person name="Murdoch R.W."/>
            <person name="Higgins S."/>
            <person name="Loffler F."/>
        </authorList>
    </citation>
    <scope>NUCLEOTIDE SEQUENCE</scope>
</reference>
<feature type="transmembrane region" description="Helical" evidence="1">
    <location>
        <begin position="55"/>
        <end position="73"/>
    </location>
</feature>
<comment type="caution">
    <text evidence="2">The sequence shown here is derived from an EMBL/GenBank/DDBJ whole genome shotgun (WGS) entry which is preliminary data.</text>
</comment>
<proteinExistence type="predicted"/>
<protein>
    <submittedName>
        <fullName evidence="2">Uncharacterized protein</fullName>
    </submittedName>
</protein>
<accession>A0A645F738</accession>
<keyword evidence="1" id="KW-0812">Transmembrane</keyword>
<evidence type="ECO:0000313" key="2">
    <source>
        <dbReference type="EMBL" id="MPN08293.1"/>
    </source>
</evidence>
<organism evidence="2">
    <name type="scientific">bioreactor metagenome</name>
    <dbReference type="NCBI Taxonomy" id="1076179"/>
    <lineage>
        <taxon>unclassified sequences</taxon>
        <taxon>metagenomes</taxon>
        <taxon>ecological metagenomes</taxon>
    </lineage>
</organism>
<dbReference type="AlphaFoldDB" id="A0A645F738"/>
<evidence type="ECO:0000256" key="1">
    <source>
        <dbReference type="SAM" id="Phobius"/>
    </source>
</evidence>
<name>A0A645F738_9ZZZZ</name>
<gene>
    <name evidence="2" type="ORF">SDC9_155575</name>
</gene>
<keyword evidence="1" id="KW-1133">Transmembrane helix</keyword>